<dbReference type="InterPro" id="IPR011009">
    <property type="entry name" value="Kinase-like_dom_sf"/>
</dbReference>
<evidence type="ECO:0000313" key="3">
    <source>
        <dbReference type="EMBL" id="PWZ31659.1"/>
    </source>
</evidence>
<evidence type="ECO:0000256" key="1">
    <source>
        <dbReference type="SAM" id="Coils"/>
    </source>
</evidence>
<dbReference type="EMBL" id="NCVQ01000004">
    <property type="protein sequence ID" value="PWZ31659.1"/>
    <property type="molecule type" value="Genomic_DNA"/>
</dbReference>
<dbReference type="ExpressionAtlas" id="A0A3L6FEV0">
    <property type="expression patterns" value="baseline"/>
</dbReference>
<accession>A0A3L6FEV0</accession>
<comment type="caution">
    <text evidence="3">The sequence shown here is derived from an EMBL/GenBank/DDBJ whole genome shotgun (WGS) entry which is preliminary data.</text>
</comment>
<evidence type="ECO:0008006" key="4">
    <source>
        <dbReference type="Google" id="ProtNLM"/>
    </source>
</evidence>
<dbReference type="Proteomes" id="UP000251960">
    <property type="component" value="Chromosome 3"/>
</dbReference>
<feature type="compositionally biased region" description="Pro residues" evidence="2">
    <location>
        <begin position="36"/>
        <end position="46"/>
    </location>
</feature>
<organism evidence="3">
    <name type="scientific">Zea mays</name>
    <name type="common">Maize</name>
    <dbReference type="NCBI Taxonomy" id="4577"/>
    <lineage>
        <taxon>Eukaryota</taxon>
        <taxon>Viridiplantae</taxon>
        <taxon>Streptophyta</taxon>
        <taxon>Embryophyta</taxon>
        <taxon>Tracheophyta</taxon>
        <taxon>Spermatophyta</taxon>
        <taxon>Magnoliopsida</taxon>
        <taxon>Liliopsida</taxon>
        <taxon>Poales</taxon>
        <taxon>Poaceae</taxon>
        <taxon>PACMAD clade</taxon>
        <taxon>Panicoideae</taxon>
        <taxon>Andropogonodae</taxon>
        <taxon>Andropogoneae</taxon>
        <taxon>Tripsacinae</taxon>
        <taxon>Zea</taxon>
    </lineage>
</organism>
<reference evidence="3" key="1">
    <citation type="journal article" date="2018" name="Nat. Genet.">
        <title>Extensive intraspecific gene order and gene structural variations between Mo17 and other maize genomes.</title>
        <authorList>
            <person name="Sun S."/>
            <person name="Zhou Y."/>
            <person name="Chen J."/>
            <person name="Shi J."/>
            <person name="Zhao H."/>
            <person name="Zhao H."/>
            <person name="Song W."/>
            <person name="Zhang M."/>
            <person name="Cui Y."/>
            <person name="Dong X."/>
            <person name="Liu H."/>
            <person name="Ma X."/>
            <person name="Jiao Y."/>
            <person name="Wang B."/>
            <person name="Wei X."/>
            <person name="Stein J.C."/>
            <person name="Glaubitz J.C."/>
            <person name="Lu F."/>
            <person name="Yu G."/>
            <person name="Liang C."/>
            <person name="Fengler K."/>
            <person name="Li B."/>
            <person name="Rafalski A."/>
            <person name="Schnable P.S."/>
            <person name="Ware D.H."/>
            <person name="Buckler E.S."/>
            <person name="Lai J."/>
        </authorList>
    </citation>
    <scope>NUCLEOTIDE SEQUENCE [LARGE SCALE GENOMIC DNA]</scope>
    <source>
        <tissue evidence="3">Seedling</tissue>
    </source>
</reference>
<feature type="region of interest" description="Disordered" evidence="2">
    <location>
        <begin position="35"/>
        <end position="61"/>
    </location>
</feature>
<sequence length="359" mass="38740">MKEKVDASAVDLEAGIGETLYRGSREDVIPFVFLSSPPPPPNPPSLPQLSPMWDKEGAAKGDAVTPTSATTMLGSLAPWVCTAVGAPGTAPRLKLLRGDSDSDLHLQNPGTIPAPTGVFGDLKAENVLAADGAWKLCDFGSVSTNHKCFDIKDFSAGPVPNAIKRKLAAETSVPPQKSSFSCVTGQKQPQNWYPTKKKVKVPHLPSQILQCPKPNVVPSFWCKICKTEEFLATADESNEEPVSKHSPKSGEILCKHKGKGFEHFAHGLCEKCYNKFTKLSGGLEGGSDPPAFQRAEKKRLEAAKRAEEAAAAKEAALEECLCDAQNSEVESAMTPRKVLEIRNIPTVRWIPCEAQQSNR</sequence>
<feature type="coiled-coil region" evidence="1">
    <location>
        <begin position="292"/>
        <end position="323"/>
    </location>
</feature>
<evidence type="ECO:0000256" key="2">
    <source>
        <dbReference type="SAM" id="MobiDB-lite"/>
    </source>
</evidence>
<name>A0A3L6FEV0_MAIZE</name>
<gene>
    <name evidence="3" type="ORF">Zm00014a_044015</name>
</gene>
<dbReference type="AlphaFoldDB" id="A0A3L6FEV0"/>
<keyword evidence="1" id="KW-0175">Coiled coil</keyword>
<dbReference type="SUPFAM" id="SSF56112">
    <property type="entry name" value="Protein kinase-like (PK-like)"/>
    <property type="match status" value="1"/>
</dbReference>
<protein>
    <recommendedName>
        <fullName evidence="4">Protein kinase superfamily protein</fullName>
    </recommendedName>
</protein>
<proteinExistence type="predicted"/>